<dbReference type="Pfam" id="PF00584">
    <property type="entry name" value="SecE"/>
    <property type="match status" value="1"/>
</dbReference>
<dbReference type="AlphaFoldDB" id="A0A6C1U313"/>
<proteinExistence type="predicted"/>
<evidence type="ECO:0000313" key="10">
    <source>
        <dbReference type="EMBL" id="QMV47362.1"/>
    </source>
</evidence>
<dbReference type="GO" id="GO:0009306">
    <property type="term" value="P:protein secretion"/>
    <property type="evidence" value="ECO:0007669"/>
    <property type="project" value="InterPro"/>
</dbReference>
<dbReference type="Proteomes" id="UP000515744">
    <property type="component" value="Chromosome"/>
</dbReference>
<dbReference type="InterPro" id="IPR038379">
    <property type="entry name" value="SecE_sf"/>
</dbReference>
<evidence type="ECO:0000313" key="12">
    <source>
        <dbReference type="Proteomes" id="UP000515596"/>
    </source>
</evidence>
<dbReference type="EMBL" id="NWVJ02000006">
    <property type="protein sequence ID" value="TVS99221.1"/>
    <property type="molecule type" value="Genomic_DNA"/>
</dbReference>
<dbReference type="Proteomes" id="UP000218080">
    <property type="component" value="Unassembled WGS sequence"/>
</dbReference>
<keyword evidence="7 8" id="KW-0472">Membrane</keyword>
<accession>A0A6C1U313</accession>
<evidence type="ECO:0000313" key="9">
    <source>
        <dbReference type="EMBL" id="QMV45648.1"/>
    </source>
</evidence>
<keyword evidence="3 8" id="KW-0812">Transmembrane</keyword>
<evidence type="ECO:0000256" key="2">
    <source>
        <dbReference type="ARBA" id="ARBA00022448"/>
    </source>
</evidence>
<protein>
    <submittedName>
        <fullName evidence="11">Preprotein translocase subunit SecE</fullName>
    </submittedName>
</protein>
<gene>
    <name evidence="11" type="primary">secE</name>
    <name evidence="11" type="ORF">COM42_000190</name>
    <name evidence="10" type="ORF">HC356_05175</name>
    <name evidence="9" type="ORF">HC358_00535</name>
</gene>
<evidence type="ECO:0000256" key="4">
    <source>
        <dbReference type="ARBA" id="ARBA00022927"/>
    </source>
</evidence>
<evidence type="ECO:0000313" key="13">
    <source>
        <dbReference type="Proteomes" id="UP000515744"/>
    </source>
</evidence>
<evidence type="ECO:0000256" key="7">
    <source>
        <dbReference type="ARBA" id="ARBA00023136"/>
    </source>
</evidence>
<dbReference type="GO" id="GO:0008320">
    <property type="term" value="F:protein transmembrane transporter activity"/>
    <property type="evidence" value="ECO:0007669"/>
    <property type="project" value="InterPro"/>
</dbReference>
<dbReference type="OrthoDB" id="7164409at2"/>
<keyword evidence="4" id="KW-0653">Protein transport</keyword>
<dbReference type="GO" id="GO:0006605">
    <property type="term" value="P:protein targeting"/>
    <property type="evidence" value="ECO:0007669"/>
    <property type="project" value="InterPro"/>
</dbReference>
<dbReference type="EMBL" id="CP050531">
    <property type="protein sequence ID" value="QMV45648.1"/>
    <property type="molecule type" value="Genomic_DNA"/>
</dbReference>
<name>A0A6C1U313_WOLPI</name>
<dbReference type="Gene3D" id="1.20.5.1030">
    <property type="entry name" value="Preprotein translocase secy subunit"/>
    <property type="match status" value="1"/>
</dbReference>
<dbReference type="InterPro" id="IPR001901">
    <property type="entry name" value="Translocase_SecE/Sec61-g"/>
</dbReference>
<dbReference type="Proteomes" id="UP000515596">
    <property type="component" value="Chromosome"/>
</dbReference>
<organism evidence="11">
    <name type="scientific">Wolbachia pipientis</name>
    <dbReference type="NCBI Taxonomy" id="955"/>
    <lineage>
        <taxon>Bacteria</taxon>
        <taxon>Pseudomonadati</taxon>
        <taxon>Pseudomonadota</taxon>
        <taxon>Alphaproteobacteria</taxon>
        <taxon>Rickettsiales</taxon>
        <taxon>Anaplasmataceae</taxon>
        <taxon>Wolbachieae</taxon>
        <taxon>Wolbachia</taxon>
    </lineage>
</organism>
<evidence type="ECO:0000256" key="5">
    <source>
        <dbReference type="ARBA" id="ARBA00022989"/>
    </source>
</evidence>
<evidence type="ECO:0000256" key="3">
    <source>
        <dbReference type="ARBA" id="ARBA00022692"/>
    </source>
</evidence>
<comment type="subcellular location">
    <subcellularLocation>
        <location evidence="1">Membrane</location>
    </subcellularLocation>
</comment>
<reference evidence="13" key="2">
    <citation type="journal article" date="2020" name="Mol. Biol.">
        <title>Life and death of selfish genes: comparative genomics reveals the dynamic evolution of cytoplasmic incompatibility.</title>
        <authorList>
            <person name="Martinez J."/>
            <person name="Klasson L."/>
            <person name="Welch J."/>
            <person name="Jiggins F.M."/>
        </authorList>
    </citation>
    <scope>NUCLEOTIDE SEQUENCE [LARGE SCALE GENOMIC DNA]</scope>
</reference>
<dbReference type="GO" id="GO:0016020">
    <property type="term" value="C:membrane"/>
    <property type="evidence" value="ECO:0007669"/>
    <property type="project" value="UniProtKB-SubCell"/>
</dbReference>
<dbReference type="NCBIfam" id="TIGR00964">
    <property type="entry name" value="secE_bact"/>
    <property type="match status" value="1"/>
</dbReference>
<evidence type="ECO:0000256" key="8">
    <source>
        <dbReference type="SAM" id="Phobius"/>
    </source>
</evidence>
<reference evidence="12 13" key="3">
    <citation type="journal article" date="2020" name="Mol. Biol. Evol.">
        <title>Life and death of selfish genes: comparative genomics reveals the dynamic evolution of cytoplasmic incompatibility.</title>
        <authorList>
            <person name="Martinez J."/>
            <person name="Klasson L."/>
            <person name="Welch J."/>
            <person name="Jiggins F.M."/>
        </authorList>
    </citation>
    <scope>NUCLEOTIDE SEQUENCE [LARGE SCALE GENOMIC DNA]</scope>
    <source>
        <strain evidence="10">WNik</strain>
        <strain evidence="9">WStv</strain>
    </source>
</reference>
<evidence type="ECO:0000256" key="6">
    <source>
        <dbReference type="ARBA" id="ARBA00023010"/>
    </source>
</evidence>
<dbReference type="InterPro" id="IPR005807">
    <property type="entry name" value="SecE_bac"/>
</dbReference>
<keyword evidence="6" id="KW-0811">Translocation</keyword>
<dbReference type="RefSeq" id="WP_064125120.1">
    <property type="nucleotide sequence ID" value="NZ_CP050530.1"/>
</dbReference>
<dbReference type="EMBL" id="CP050530">
    <property type="protein sequence ID" value="QMV47362.1"/>
    <property type="molecule type" value="Genomic_DNA"/>
</dbReference>
<evidence type="ECO:0000313" key="11">
    <source>
        <dbReference type="EMBL" id="TVS99221.1"/>
    </source>
</evidence>
<sequence>MVKMLKSLCVFFYDIKQEIRRIAWVKKQEVLSSLFVVMIVILCFSIFFCFVDFMSLYVIKALFGIIYGM</sequence>
<keyword evidence="2" id="KW-0813">Transport</keyword>
<keyword evidence="5 8" id="KW-1133">Transmembrane helix</keyword>
<evidence type="ECO:0000256" key="1">
    <source>
        <dbReference type="ARBA" id="ARBA00004370"/>
    </source>
</evidence>
<dbReference type="GO" id="GO:0006886">
    <property type="term" value="P:intracellular protein transport"/>
    <property type="evidence" value="ECO:0007669"/>
    <property type="project" value="InterPro"/>
</dbReference>
<feature type="transmembrane region" description="Helical" evidence="8">
    <location>
        <begin position="34"/>
        <end position="59"/>
    </location>
</feature>
<reference evidence="11" key="1">
    <citation type="submission" date="2019-07" db="EMBL/GenBank/DDBJ databases">
        <title>Genome assemblies of Wolbachia strains wAlbA and wAlbB in wild caught Aedes albopictus specimens.</title>
        <authorList>
            <person name="Kulkarni A."/>
            <person name="Yu W."/>
            <person name="Xue R.-D."/>
            <person name="Ma Y."/>
            <person name="Xu J."/>
        </authorList>
    </citation>
    <scope>NUCLEOTIDE SEQUENCE</scope>
    <source>
        <strain evidence="11">HN2016</strain>
    </source>
</reference>